<sequence>MKTKHKEHTHNCKRGAMKGDLYRSHFRPAFSTIPQAEPPPQGPDPWVLQRPGWQSPRPLPRRHQPAARKPVLYYIVKVVVDILQFYYVGRLPFDGINCWKCEKNIR</sequence>
<evidence type="ECO:0000256" key="1">
    <source>
        <dbReference type="SAM" id="MobiDB-lite"/>
    </source>
</evidence>
<name>A0A318YP14_ASPNB</name>
<keyword evidence="4" id="KW-1185">Reference proteome</keyword>
<feature type="transmembrane region" description="Helical" evidence="2">
    <location>
        <begin position="71"/>
        <end position="89"/>
    </location>
</feature>
<protein>
    <submittedName>
        <fullName evidence="3">Uncharacterized protein</fullName>
    </submittedName>
</protein>
<dbReference type="EMBL" id="KZ821454">
    <property type="protein sequence ID" value="PYH36099.1"/>
    <property type="molecule type" value="Genomic_DNA"/>
</dbReference>
<keyword evidence="2" id="KW-0472">Membrane</keyword>
<evidence type="ECO:0000313" key="3">
    <source>
        <dbReference type="EMBL" id="PYH36099.1"/>
    </source>
</evidence>
<gene>
    <name evidence="3" type="ORF">BO87DRAFT_17243</name>
</gene>
<reference evidence="3" key="1">
    <citation type="submission" date="2016-12" db="EMBL/GenBank/DDBJ databases">
        <title>The genomes of Aspergillus section Nigri reveals drivers in fungal speciation.</title>
        <authorList>
            <consortium name="DOE Joint Genome Institute"/>
            <person name="Vesth T.C."/>
            <person name="Nybo J."/>
            <person name="Theobald S."/>
            <person name="Brandl J."/>
            <person name="Frisvad J.C."/>
            <person name="Nielsen K.F."/>
            <person name="Lyhne E.K."/>
            <person name="Kogle M.E."/>
            <person name="Kuo A."/>
            <person name="Riley R."/>
            <person name="Clum A."/>
            <person name="Nolan M."/>
            <person name="Lipzen A."/>
            <person name="Salamov A."/>
            <person name="Henrissat B."/>
            <person name="Wiebenga A."/>
            <person name="De Vries R.P."/>
            <person name="Grigoriev I.V."/>
            <person name="Mortensen U.H."/>
            <person name="Andersen M.R."/>
            <person name="Baker S.E."/>
        </authorList>
    </citation>
    <scope>NUCLEOTIDE SEQUENCE [LARGE SCALE GENOMIC DNA]</scope>
    <source>
        <strain evidence="3">CBS 115656</strain>
    </source>
</reference>
<accession>A0A318YP14</accession>
<keyword evidence="2" id="KW-1133">Transmembrane helix</keyword>
<dbReference type="RefSeq" id="XP_025481577.1">
    <property type="nucleotide sequence ID" value="XM_025618352.1"/>
</dbReference>
<dbReference type="Proteomes" id="UP000247647">
    <property type="component" value="Unassembled WGS sequence"/>
</dbReference>
<dbReference type="AlphaFoldDB" id="A0A318YP14"/>
<dbReference type="GeneID" id="37120808"/>
<evidence type="ECO:0000313" key="4">
    <source>
        <dbReference type="Proteomes" id="UP000247647"/>
    </source>
</evidence>
<feature type="region of interest" description="Disordered" evidence="1">
    <location>
        <begin position="31"/>
        <end position="64"/>
    </location>
</feature>
<keyword evidence="2" id="KW-0812">Transmembrane</keyword>
<proteinExistence type="predicted"/>
<organism evidence="3 4">
    <name type="scientific">Aspergillus neoniger (strain CBS 115656)</name>
    <dbReference type="NCBI Taxonomy" id="1448310"/>
    <lineage>
        <taxon>Eukaryota</taxon>
        <taxon>Fungi</taxon>
        <taxon>Dikarya</taxon>
        <taxon>Ascomycota</taxon>
        <taxon>Pezizomycotina</taxon>
        <taxon>Eurotiomycetes</taxon>
        <taxon>Eurotiomycetidae</taxon>
        <taxon>Eurotiales</taxon>
        <taxon>Aspergillaceae</taxon>
        <taxon>Aspergillus</taxon>
        <taxon>Aspergillus subgen. Circumdati</taxon>
    </lineage>
</organism>
<evidence type="ECO:0000256" key="2">
    <source>
        <dbReference type="SAM" id="Phobius"/>
    </source>
</evidence>